<dbReference type="EMBL" id="FQXV01000001">
    <property type="protein sequence ID" value="SHH48011.1"/>
    <property type="molecule type" value="Genomic_DNA"/>
</dbReference>
<organism evidence="2 3">
    <name type="scientific">Sporobacter termitidis DSM 10068</name>
    <dbReference type="NCBI Taxonomy" id="1123282"/>
    <lineage>
        <taxon>Bacteria</taxon>
        <taxon>Bacillati</taxon>
        <taxon>Bacillota</taxon>
        <taxon>Clostridia</taxon>
        <taxon>Eubacteriales</taxon>
        <taxon>Oscillospiraceae</taxon>
        <taxon>Sporobacter</taxon>
    </lineage>
</organism>
<gene>
    <name evidence="2" type="ORF">SAMN02745823_00019</name>
</gene>
<feature type="transmembrane region" description="Helical" evidence="1">
    <location>
        <begin position="224"/>
        <end position="251"/>
    </location>
</feature>
<keyword evidence="1" id="KW-1133">Transmembrane helix</keyword>
<dbReference type="STRING" id="1123282.SAMN02745823_00019"/>
<accession>A0A1M5TBE0</accession>
<dbReference type="PANTHER" id="PTHR36832">
    <property type="entry name" value="SLR1174 PROTEIN-RELATED"/>
    <property type="match status" value="1"/>
</dbReference>
<dbReference type="Pfam" id="PF06182">
    <property type="entry name" value="ABC2_membrane_6"/>
    <property type="match status" value="1"/>
</dbReference>
<keyword evidence="1" id="KW-0812">Transmembrane</keyword>
<dbReference type="Proteomes" id="UP000183995">
    <property type="component" value="Unassembled WGS sequence"/>
</dbReference>
<protein>
    <submittedName>
        <fullName evidence="2">ABC-2 type transport system permease protein</fullName>
    </submittedName>
</protein>
<feature type="transmembrane region" description="Helical" evidence="1">
    <location>
        <begin position="146"/>
        <end position="169"/>
    </location>
</feature>
<dbReference type="PANTHER" id="PTHR36832:SF2">
    <property type="entry name" value="INTEGRAL MEMBRANE PROTEIN"/>
    <property type="match status" value="1"/>
</dbReference>
<keyword evidence="1" id="KW-0472">Membrane</keyword>
<dbReference type="OrthoDB" id="8582979at2"/>
<dbReference type="InterPro" id="IPR010390">
    <property type="entry name" value="ABC-2_transporter-like"/>
</dbReference>
<dbReference type="RefSeq" id="WP_073075625.1">
    <property type="nucleotide sequence ID" value="NZ_FQXV01000001.1"/>
</dbReference>
<evidence type="ECO:0000313" key="3">
    <source>
        <dbReference type="Proteomes" id="UP000183995"/>
    </source>
</evidence>
<feature type="transmembrane region" description="Helical" evidence="1">
    <location>
        <begin position="181"/>
        <end position="204"/>
    </location>
</feature>
<keyword evidence="3" id="KW-1185">Reference proteome</keyword>
<feature type="transmembrane region" description="Helical" evidence="1">
    <location>
        <begin position="59"/>
        <end position="77"/>
    </location>
</feature>
<dbReference type="AlphaFoldDB" id="A0A1M5TBE0"/>
<name>A0A1M5TBE0_9FIRM</name>
<evidence type="ECO:0000256" key="1">
    <source>
        <dbReference type="SAM" id="Phobius"/>
    </source>
</evidence>
<reference evidence="2 3" key="1">
    <citation type="submission" date="2016-11" db="EMBL/GenBank/DDBJ databases">
        <authorList>
            <person name="Jaros S."/>
            <person name="Januszkiewicz K."/>
            <person name="Wedrychowicz H."/>
        </authorList>
    </citation>
    <scope>NUCLEOTIDE SEQUENCE [LARGE SCALE GENOMIC DNA]</scope>
    <source>
        <strain evidence="2 3">DSM 10068</strain>
    </source>
</reference>
<feature type="transmembrane region" description="Helical" evidence="1">
    <location>
        <begin position="116"/>
        <end position="134"/>
    </location>
</feature>
<feature type="transmembrane region" description="Helical" evidence="1">
    <location>
        <begin position="21"/>
        <end position="44"/>
    </location>
</feature>
<proteinExistence type="predicted"/>
<sequence>MKKYWAVFRIRFSNSLQYRAAALAGVVTQFAWGAMELLAFLAFYKANPAAFPMGFSQTVSYIWLQQAFLALFMVWFFEGEIFDAISDGGIAYDLARPVDLYSRWFCQSAATRLAKAVLRCLPILVVAFIVPAPLRLSLPAGAGQFLLFLVSMALGLGVVVSFSMIVYITTFYTLSPMGVRLIAVALGDFLAGSVIPLPFFPAPFRAVAELLPFAAMQNMPLRIYSGNIAGAAAAQGILLQLFWLAALVGLGRLMMKNALKKVVVQGG</sequence>
<evidence type="ECO:0000313" key="2">
    <source>
        <dbReference type="EMBL" id="SHH48011.1"/>
    </source>
</evidence>